<accession>A0ABR8TN09</accession>
<gene>
    <name evidence="3" type="ORF">H9642_08120</name>
</gene>
<evidence type="ECO:0000259" key="2">
    <source>
        <dbReference type="Pfam" id="PF14833"/>
    </source>
</evidence>
<dbReference type="InterPro" id="IPR029154">
    <property type="entry name" value="HIBADH-like_NADP-bd"/>
</dbReference>
<keyword evidence="4" id="KW-1185">Reference proteome</keyword>
<dbReference type="RefSeq" id="WP_251835929.1">
    <property type="nucleotide sequence ID" value="NZ_JACSQG010000003.1"/>
</dbReference>
<proteinExistence type="predicted"/>
<feature type="domain" description="3-hydroxyisobutyrate dehydrogenase-like NAD-binding" evidence="2">
    <location>
        <begin position="1"/>
        <end position="106"/>
    </location>
</feature>
<reference evidence="3 4" key="1">
    <citation type="submission" date="2020-08" db="EMBL/GenBank/DDBJ databases">
        <title>A Genomic Blueprint of the Chicken Gut Microbiome.</title>
        <authorList>
            <person name="Gilroy R."/>
            <person name="Ravi A."/>
            <person name="Getino M."/>
            <person name="Pursley I."/>
            <person name="Horton D.L."/>
            <person name="Alikhan N.-F."/>
            <person name="Baker D."/>
            <person name="Gharbi K."/>
            <person name="Hall N."/>
            <person name="Watson M."/>
            <person name="Adriaenssens E.M."/>
            <person name="Foster-Nyarko E."/>
            <person name="Jarju S."/>
            <person name="Secka A."/>
            <person name="Antonio M."/>
            <person name="Oren A."/>
            <person name="Chaudhuri R."/>
            <person name="La Ragione R.M."/>
            <person name="Hildebrand F."/>
            <person name="Pallen M.J."/>
        </authorList>
    </citation>
    <scope>NUCLEOTIDE SEQUENCE [LARGE SCALE GENOMIC DNA]</scope>
    <source>
        <strain evidence="3 4">Sa2CUA2</strain>
    </source>
</reference>
<dbReference type="InterPro" id="IPR008927">
    <property type="entry name" value="6-PGluconate_DH-like_C_sf"/>
</dbReference>
<sequence>MKIAANSSIACAIESMAEASALVKSYGIAVPDFIELLTHTLYPSPVYKGYGAMIAEQRFSPVGSSCLKEVRLALSAGEANNLPLPFGSVLRDSMIEAIAQSDGHLD</sequence>
<evidence type="ECO:0000256" key="1">
    <source>
        <dbReference type="ARBA" id="ARBA00023002"/>
    </source>
</evidence>
<dbReference type="Pfam" id="PF14833">
    <property type="entry name" value="NAD_binding_11"/>
    <property type="match status" value="1"/>
</dbReference>
<dbReference type="InterPro" id="IPR013328">
    <property type="entry name" value="6PGD_dom2"/>
</dbReference>
<evidence type="ECO:0000313" key="3">
    <source>
        <dbReference type="EMBL" id="MBD7977155.1"/>
    </source>
</evidence>
<dbReference type="SUPFAM" id="SSF48179">
    <property type="entry name" value="6-phosphogluconate dehydrogenase C-terminal domain-like"/>
    <property type="match status" value="1"/>
</dbReference>
<evidence type="ECO:0000313" key="4">
    <source>
        <dbReference type="Proteomes" id="UP000611945"/>
    </source>
</evidence>
<comment type="caution">
    <text evidence="3">The sequence shown here is derived from an EMBL/GenBank/DDBJ whole genome shotgun (WGS) entry which is preliminary data.</text>
</comment>
<organism evidence="3 4">
    <name type="scientific">Serpens gallinarum</name>
    <dbReference type="NCBI Taxonomy" id="2763075"/>
    <lineage>
        <taxon>Bacteria</taxon>
        <taxon>Pseudomonadati</taxon>
        <taxon>Pseudomonadota</taxon>
        <taxon>Gammaproteobacteria</taxon>
        <taxon>Pseudomonadales</taxon>
        <taxon>Pseudomonadaceae</taxon>
        <taxon>Pseudomonas</taxon>
    </lineage>
</organism>
<dbReference type="EMBL" id="JACSQG010000003">
    <property type="protein sequence ID" value="MBD7977155.1"/>
    <property type="molecule type" value="Genomic_DNA"/>
</dbReference>
<protein>
    <submittedName>
        <fullName evidence="3">NAD(P)-dependent oxidoreductase</fullName>
    </submittedName>
</protein>
<name>A0ABR8TN09_9PSED</name>
<dbReference type="Proteomes" id="UP000611945">
    <property type="component" value="Unassembled WGS sequence"/>
</dbReference>
<dbReference type="Gene3D" id="1.10.1040.10">
    <property type="entry name" value="N-(1-d-carboxylethyl)-l-norvaline Dehydrogenase, domain 2"/>
    <property type="match status" value="1"/>
</dbReference>
<keyword evidence="1" id="KW-0560">Oxidoreductase</keyword>